<gene>
    <name evidence="4" type="ORF">CALVIDRAFT_454995</name>
</gene>
<proteinExistence type="predicted"/>
<protein>
    <recommendedName>
        <fullName evidence="3">DUF6535 domain-containing protein</fullName>
    </recommendedName>
</protein>
<keyword evidence="1" id="KW-1133">Transmembrane helix</keyword>
<evidence type="ECO:0000256" key="1">
    <source>
        <dbReference type="SAM" id="Phobius"/>
    </source>
</evidence>
<evidence type="ECO:0000313" key="5">
    <source>
        <dbReference type="Proteomes" id="UP000076738"/>
    </source>
</evidence>
<reference evidence="4 5" key="1">
    <citation type="journal article" date="2016" name="Mol. Biol. Evol.">
        <title>Comparative Genomics of Early-Diverging Mushroom-Forming Fungi Provides Insights into the Origins of Lignocellulose Decay Capabilities.</title>
        <authorList>
            <person name="Nagy L.G."/>
            <person name="Riley R."/>
            <person name="Tritt A."/>
            <person name="Adam C."/>
            <person name="Daum C."/>
            <person name="Floudas D."/>
            <person name="Sun H."/>
            <person name="Yadav J.S."/>
            <person name="Pangilinan J."/>
            <person name="Larsson K.H."/>
            <person name="Matsuura K."/>
            <person name="Barry K."/>
            <person name="Labutti K."/>
            <person name="Kuo R."/>
            <person name="Ohm R.A."/>
            <person name="Bhattacharya S.S."/>
            <person name="Shirouzu T."/>
            <person name="Yoshinaga Y."/>
            <person name="Martin F.M."/>
            <person name="Grigoriev I.V."/>
            <person name="Hibbett D.S."/>
        </authorList>
    </citation>
    <scope>NUCLEOTIDE SEQUENCE [LARGE SCALE GENOMIC DNA]</scope>
    <source>
        <strain evidence="4 5">TUFC12733</strain>
    </source>
</reference>
<feature type="non-terminal residue" evidence="4">
    <location>
        <position position="1"/>
    </location>
</feature>
<organism evidence="4 5">
    <name type="scientific">Calocera viscosa (strain TUFC12733)</name>
    <dbReference type="NCBI Taxonomy" id="1330018"/>
    <lineage>
        <taxon>Eukaryota</taxon>
        <taxon>Fungi</taxon>
        <taxon>Dikarya</taxon>
        <taxon>Basidiomycota</taxon>
        <taxon>Agaricomycotina</taxon>
        <taxon>Dacrymycetes</taxon>
        <taxon>Dacrymycetales</taxon>
        <taxon>Dacrymycetaceae</taxon>
        <taxon>Calocera</taxon>
    </lineage>
</organism>
<dbReference type="EMBL" id="KV417298">
    <property type="protein sequence ID" value="KZO93950.1"/>
    <property type="molecule type" value="Genomic_DNA"/>
</dbReference>
<feature type="transmembrane region" description="Helical" evidence="1">
    <location>
        <begin position="123"/>
        <end position="148"/>
    </location>
</feature>
<evidence type="ECO:0000313" key="4">
    <source>
        <dbReference type="EMBL" id="KZO93950.1"/>
    </source>
</evidence>
<name>A0A167JVD5_CALVF</name>
<dbReference type="STRING" id="1330018.A0A167JVD5"/>
<sequence length="186" mass="20312">ATLFSTVVSAFIIASSLLLQPDTQTETLETLRQIAAQMASGNRTTSGYNDASSAAATSPSPWAFAVNALWLSSLVISLVSTVFAMSVKQWMTIYKEILLPGSPAWTCARHERYMALQDWKIELIVDALPTAIILAVFLFLCGLVVYFWEASNGLGLLLCILLVASLALYLTALFLPVIWPQCPYQS</sequence>
<dbReference type="Proteomes" id="UP000076738">
    <property type="component" value="Unassembled WGS sequence"/>
</dbReference>
<keyword evidence="2" id="KW-0732">Signal</keyword>
<dbReference type="OrthoDB" id="3219854at2759"/>
<feature type="non-terminal residue" evidence="4">
    <location>
        <position position="186"/>
    </location>
</feature>
<feature type="signal peptide" evidence="2">
    <location>
        <begin position="1"/>
        <end position="25"/>
    </location>
</feature>
<feature type="transmembrane region" description="Helical" evidence="1">
    <location>
        <begin position="154"/>
        <end position="179"/>
    </location>
</feature>
<dbReference type="Pfam" id="PF20153">
    <property type="entry name" value="DUF6535"/>
    <property type="match status" value="1"/>
</dbReference>
<feature type="transmembrane region" description="Helical" evidence="1">
    <location>
        <begin position="62"/>
        <end position="85"/>
    </location>
</feature>
<dbReference type="InterPro" id="IPR045338">
    <property type="entry name" value="DUF6535"/>
</dbReference>
<evidence type="ECO:0000256" key="2">
    <source>
        <dbReference type="SAM" id="SignalP"/>
    </source>
</evidence>
<evidence type="ECO:0000259" key="3">
    <source>
        <dbReference type="Pfam" id="PF20153"/>
    </source>
</evidence>
<feature type="domain" description="DUF6535" evidence="3">
    <location>
        <begin position="1"/>
        <end position="149"/>
    </location>
</feature>
<keyword evidence="1" id="KW-0812">Transmembrane</keyword>
<keyword evidence="5" id="KW-1185">Reference proteome</keyword>
<dbReference type="AlphaFoldDB" id="A0A167JVD5"/>
<feature type="chain" id="PRO_5007889025" description="DUF6535 domain-containing protein" evidence="2">
    <location>
        <begin position="26"/>
        <end position="186"/>
    </location>
</feature>
<accession>A0A167JVD5</accession>
<keyword evidence="1" id="KW-0472">Membrane</keyword>